<comment type="caution">
    <text evidence="1">The sequence shown here is derived from an EMBL/GenBank/DDBJ whole genome shotgun (WGS) entry which is preliminary data.</text>
</comment>
<gene>
    <name evidence="1" type="ORF">LCGC14_2968920</name>
</gene>
<dbReference type="EMBL" id="LAZR01060307">
    <property type="protein sequence ID" value="KKK65959.1"/>
    <property type="molecule type" value="Genomic_DNA"/>
</dbReference>
<feature type="non-terminal residue" evidence="1">
    <location>
        <position position="87"/>
    </location>
</feature>
<protein>
    <submittedName>
        <fullName evidence="1">Uncharacterized protein</fullName>
    </submittedName>
</protein>
<reference evidence="1" key="1">
    <citation type="journal article" date="2015" name="Nature">
        <title>Complex archaea that bridge the gap between prokaryotes and eukaryotes.</title>
        <authorList>
            <person name="Spang A."/>
            <person name="Saw J.H."/>
            <person name="Jorgensen S.L."/>
            <person name="Zaremba-Niedzwiedzka K."/>
            <person name="Martijn J."/>
            <person name="Lind A.E."/>
            <person name="van Eijk R."/>
            <person name="Schleper C."/>
            <person name="Guy L."/>
            <person name="Ettema T.J."/>
        </authorList>
    </citation>
    <scope>NUCLEOTIDE SEQUENCE</scope>
</reference>
<accession>A0A0F8ZHS2</accession>
<sequence length="87" mass="9789">MNDNEIERLRSALKQMTMMALSAGLDANKILKMHGFEPVFAGITEGPWPVALSRKMTNEELEELYPSVGDLKTRPADVISMKDPPEW</sequence>
<proteinExistence type="predicted"/>
<evidence type="ECO:0000313" key="1">
    <source>
        <dbReference type="EMBL" id="KKK65959.1"/>
    </source>
</evidence>
<dbReference type="AlphaFoldDB" id="A0A0F8ZHS2"/>
<organism evidence="1">
    <name type="scientific">marine sediment metagenome</name>
    <dbReference type="NCBI Taxonomy" id="412755"/>
    <lineage>
        <taxon>unclassified sequences</taxon>
        <taxon>metagenomes</taxon>
        <taxon>ecological metagenomes</taxon>
    </lineage>
</organism>
<name>A0A0F8ZHS2_9ZZZZ</name>